<reference evidence="2 3" key="1">
    <citation type="submission" date="2024-03" db="EMBL/GenBank/DDBJ databases">
        <authorList>
            <person name="Gkanogiannis A."/>
            <person name="Becerra Lopez-Lavalle L."/>
        </authorList>
    </citation>
    <scope>NUCLEOTIDE SEQUENCE [LARGE SCALE GENOMIC DNA]</scope>
</reference>
<dbReference type="SMART" id="SM00256">
    <property type="entry name" value="FBOX"/>
    <property type="match status" value="1"/>
</dbReference>
<organism evidence="2 3">
    <name type="scientific">Citrullus colocynthis</name>
    <name type="common">colocynth</name>
    <dbReference type="NCBI Taxonomy" id="252529"/>
    <lineage>
        <taxon>Eukaryota</taxon>
        <taxon>Viridiplantae</taxon>
        <taxon>Streptophyta</taxon>
        <taxon>Embryophyta</taxon>
        <taxon>Tracheophyta</taxon>
        <taxon>Spermatophyta</taxon>
        <taxon>Magnoliopsida</taxon>
        <taxon>eudicotyledons</taxon>
        <taxon>Gunneridae</taxon>
        <taxon>Pentapetalae</taxon>
        <taxon>rosids</taxon>
        <taxon>fabids</taxon>
        <taxon>Cucurbitales</taxon>
        <taxon>Cucurbitaceae</taxon>
        <taxon>Benincaseae</taxon>
        <taxon>Citrullus</taxon>
    </lineage>
</organism>
<dbReference type="SUPFAM" id="SSF81383">
    <property type="entry name" value="F-box domain"/>
    <property type="match status" value="1"/>
</dbReference>
<proteinExistence type="predicted"/>
<name>A0ABP0ZAE3_9ROSI</name>
<dbReference type="InterPro" id="IPR036047">
    <property type="entry name" value="F-box-like_dom_sf"/>
</dbReference>
<dbReference type="PANTHER" id="PTHR35546">
    <property type="entry name" value="F-BOX PROTEIN INTERACTION DOMAIN PROTEIN-RELATED"/>
    <property type="match status" value="1"/>
</dbReference>
<dbReference type="PANTHER" id="PTHR35546:SF21">
    <property type="entry name" value="F-BOX DOMAIN-CONTAINING PROTEIN"/>
    <property type="match status" value="1"/>
</dbReference>
<dbReference type="InterPro" id="IPR056592">
    <property type="entry name" value="Beta-prop_At3g26010-like"/>
</dbReference>
<accession>A0ABP0ZAE3</accession>
<evidence type="ECO:0000313" key="3">
    <source>
        <dbReference type="Proteomes" id="UP001642487"/>
    </source>
</evidence>
<evidence type="ECO:0000259" key="1">
    <source>
        <dbReference type="SMART" id="SM00256"/>
    </source>
</evidence>
<gene>
    <name evidence="2" type="ORF">CITCOLO1_LOCUS22208</name>
</gene>
<dbReference type="InterPro" id="IPR055290">
    <property type="entry name" value="At3g26010-like"/>
</dbReference>
<dbReference type="Gene3D" id="1.20.1280.50">
    <property type="match status" value="1"/>
</dbReference>
<evidence type="ECO:0000313" key="2">
    <source>
        <dbReference type="EMBL" id="CAK9329730.1"/>
    </source>
</evidence>
<dbReference type="Pfam" id="PF24750">
    <property type="entry name" value="b-prop_At3g26010-like"/>
    <property type="match status" value="1"/>
</dbReference>
<dbReference type="Proteomes" id="UP001642487">
    <property type="component" value="Chromosome 9"/>
</dbReference>
<keyword evidence="3" id="KW-1185">Reference proteome</keyword>
<dbReference type="InterPro" id="IPR001810">
    <property type="entry name" value="F-box_dom"/>
</dbReference>
<protein>
    <recommendedName>
        <fullName evidence="1">F-box domain-containing protein</fullName>
    </recommendedName>
</protein>
<dbReference type="Pfam" id="PF00646">
    <property type="entry name" value="F-box"/>
    <property type="match status" value="1"/>
</dbReference>
<feature type="domain" description="F-box" evidence="1">
    <location>
        <begin position="90"/>
        <end position="126"/>
    </location>
</feature>
<dbReference type="EMBL" id="OZ021743">
    <property type="protein sequence ID" value="CAK9329730.1"/>
    <property type="molecule type" value="Genomic_DNA"/>
</dbReference>
<sequence>MQLLKSLLSFQWQSCRAEARSAAAHFPFRLSAISFSTPPTLFRGVEEDRAEDKVMEILYCPISKLHHSAYFHNFQWQYMENFRVMNAGDIPFDVLSRLPTKTLLEMRCVSKEWYQLISDRSFVQAQFQKTGLTLSSFLFQEKYQKCLDDIKTFSYMPVNADSKVQKMAFGFLPEDVVILASCNGLVCCRSCFPTQHPTTIYVCNPLFKKWVSFEVAQLDRFSNISLAFDPILNPVNTKTNFEIVRIQQLENEQEEMYYTFEIYSSETGTWKESNEVCYTNGNLFKNKGIYAKGVLHWLTDTDQILAFDTEKELSLLISSPIPALEFFINVPGTCIGESKGLLHFIMICEDGIIVWCLDDYFETKWTHKHSKQLQVIEEENPKMFFRLYKNMQQKLVAGMDPWMDPIAFKDEVLLMRVYSTFYFYHTETGKVVEVCNVTSLGPNPYVDPSAIPYSLSLVPLNVSLSQSDSNSNINPSEN</sequence>